<evidence type="ECO:0000313" key="7">
    <source>
        <dbReference type="EMBL" id="UGS42032.1"/>
    </source>
</evidence>
<keyword evidence="4" id="KW-0281">Fimbrium</keyword>
<dbReference type="PANTHER" id="PTHR33420:SF3">
    <property type="entry name" value="FIMBRIAL SUBUNIT ELFA"/>
    <property type="match status" value="1"/>
</dbReference>
<keyword evidence="8" id="KW-1185">Reference proteome</keyword>
<dbReference type="PANTHER" id="PTHR33420">
    <property type="entry name" value="FIMBRIAL SUBUNIT ELFA-RELATED"/>
    <property type="match status" value="1"/>
</dbReference>
<evidence type="ECO:0000259" key="6">
    <source>
        <dbReference type="Pfam" id="PF00419"/>
    </source>
</evidence>
<evidence type="ECO:0000256" key="3">
    <source>
        <dbReference type="ARBA" id="ARBA00022729"/>
    </source>
</evidence>
<dbReference type="Gene3D" id="2.60.40.1090">
    <property type="entry name" value="Fimbrial-type adhesion domain"/>
    <property type="match status" value="1"/>
</dbReference>
<evidence type="ECO:0000313" key="8">
    <source>
        <dbReference type="Proteomes" id="UP001199659"/>
    </source>
</evidence>
<keyword evidence="3 5" id="KW-0732">Signal</keyword>
<evidence type="ECO:0000256" key="4">
    <source>
        <dbReference type="ARBA" id="ARBA00023263"/>
    </source>
</evidence>
<feature type="chain" id="PRO_5046328727" evidence="5">
    <location>
        <begin position="22"/>
        <end position="191"/>
    </location>
</feature>
<accession>A0ABY3S5M1</accession>
<dbReference type="InterPro" id="IPR008966">
    <property type="entry name" value="Adhesion_dom_sf"/>
</dbReference>
<gene>
    <name evidence="7" type="primary">yadN_1</name>
    <name evidence="7" type="ORF">G163CM_27570</name>
</gene>
<dbReference type="Pfam" id="PF00419">
    <property type="entry name" value="Fimbrial"/>
    <property type="match status" value="1"/>
</dbReference>
<reference evidence="7 8" key="1">
    <citation type="journal article" date="2022" name="Int. J. Syst. Evol. Microbiol.">
        <title>Pseudocitrobacter corydidari sp. nov., isolated from the Asian emerald cockroach Corydidarum magnifica.</title>
        <authorList>
            <person name="Guzman J."/>
            <person name="Poehlein A."/>
            <person name="Glaeser S.P."/>
            <person name="Schwengers O."/>
            <person name="Blom J."/>
            <person name="Hollensteiner J."/>
            <person name="Kampfer P."/>
            <person name="Vilcinskas A."/>
        </authorList>
    </citation>
    <scope>NUCLEOTIDE SEQUENCE [LARGE SCALE GENOMIC DNA]</scope>
    <source>
        <strain evidence="7">G163CM</strain>
    </source>
</reference>
<feature type="signal peptide" evidence="5">
    <location>
        <begin position="1"/>
        <end position="21"/>
    </location>
</feature>
<dbReference type="InterPro" id="IPR036937">
    <property type="entry name" value="Adhesion_dom_fimbrial_sf"/>
</dbReference>
<dbReference type="EMBL" id="CP087880">
    <property type="protein sequence ID" value="UGS42032.1"/>
    <property type="molecule type" value="Genomic_DNA"/>
</dbReference>
<evidence type="ECO:0000256" key="2">
    <source>
        <dbReference type="ARBA" id="ARBA00006671"/>
    </source>
</evidence>
<protein>
    <submittedName>
        <fullName evidence="7">Fimbrial-like protein YadN</fullName>
    </submittedName>
</protein>
<dbReference type="Proteomes" id="UP001199659">
    <property type="component" value="Chromosome"/>
</dbReference>
<comment type="similarity">
    <text evidence="2">Belongs to the fimbrial protein family.</text>
</comment>
<evidence type="ECO:0000256" key="1">
    <source>
        <dbReference type="ARBA" id="ARBA00004561"/>
    </source>
</evidence>
<dbReference type="InterPro" id="IPR050263">
    <property type="entry name" value="Bact_Fimbrial_Adh_Pro"/>
</dbReference>
<sequence length="191" mass="19574">MAKQKLALGILFSLVSLPALALDGGQLDFAGLVSDNTCILHVNGGAQDGQISLATATTAEVEGAGVVNAVAVGAKAEPFSITVDCSAKTPAATAANLNMSSVFFSNSQGTLNNDMSVSQAASGVAIAVHYEPNASTFEQVKINDSTDIKNLTLTNGKATWNFRASYVKQAAAIPVVAGFVKTNAAYTITYP</sequence>
<evidence type="ECO:0000256" key="5">
    <source>
        <dbReference type="SAM" id="SignalP"/>
    </source>
</evidence>
<proteinExistence type="inferred from homology"/>
<comment type="subcellular location">
    <subcellularLocation>
        <location evidence="1">Fimbrium</location>
    </subcellularLocation>
</comment>
<dbReference type="SUPFAM" id="SSF49401">
    <property type="entry name" value="Bacterial adhesins"/>
    <property type="match status" value="1"/>
</dbReference>
<dbReference type="InterPro" id="IPR000259">
    <property type="entry name" value="Adhesion_dom_fimbrial"/>
</dbReference>
<dbReference type="RefSeq" id="WP_231825352.1">
    <property type="nucleotide sequence ID" value="NZ_CP087880.1"/>
</dbReference>
<organism evidence="7 8">
    <name type="scientific">Pseudocitrobacter corydidari</name>
    <dbReference type="NCBI Taxonomy" id="2891570"/>
    <lineage>
        <taxon>Bacteria</taxon>
        <taxon>Pseudomonadati</taxon>
        <taxon>Pseudomonadota</taxon>
        <taxon>Gammaproteobacteria</taxon>
        <taxon>Enterobacterales</taxon>
        <taxon>Enterobacteriaceae</taxon>
        <taxon>Pseudocitrobacter</taxon>
    </lineage>
</organism>
<name>A0ABY3S5M1_9ENTR</name>
<feature type="domain" description="Fimbrial-type adhesion" evidence="6">
    <location>
        <begin position="33"/>
        <end position="190"/>
    </location>
</feature>